<feature type="binding site" evidence="9">
    <location>
        <begin position="40"/>
        <end position="44"/>
    </location>
    <ligand>
        <name>substrate</name>
    </ligand>
</feature>
<comment type="subcellular location">
    <subcellularLocation>
        <location evidence="9">Cytoplasm</location>
    </subcellularLocation>
</comment>
<gene>
    <name evidence="9" type="primary">rbsK</name>
    <name evidence="11" type="ORF">SAMN00790413_05745</name>
</gene>
<dbReference type="HAMAP" id="MF_01987">
    <property type="entry name" value="Ribokinase"/>
    <property type="match status" value="1"/>
</dbReference>
<dbReference type="Gene3D" id="3.40.1190.20">
    <property type="match status" value="1"/>
</dbReference>
<dbReference type="CDD" id="cd01174">
    <property type="entry name" value="ribokinase"/>
    <property type="match status" value="1"/>
</dbReference>
<feature type="binding site" evidence="9">
    <location>
        <position position="277"/>
    </location>
    <ligand>
        <name>K(+)</name>
        <dbReference type="ChEBI" id="CHEBI:29103"/>
    </ligand>
</feature>
<dbReference type="InterPro" id="IPR011611">
    <property type="entry name" value="PfkB_dom"/>
</dbReference>
<feature type="binding site" evidence="9">
    <location>
        <position position="240"/>
    </location>
    <ligand>
        <name>K(+)</name>
        <dbReference type="ChEBI" id="CHEBI:29103"/>
    </ligand>
</feature>
<feature type="binding site" evidence="9">
    <location>
        <position position="238"/>
    </location>
    <ligand>
        <name>K(+)</name>
        <dbReference type="ChEBI" id="CHEBI:29103"/>
    </ligand>
</feature>
<feature type="binding site" evidence="9">
    <location>
        <position position="136"/>
    </location>
    <ligand>
        <name>substrate</name>
    </ligand>
</feature>
<evidence type="ECO:0000313" key="12">
    <source>
        <dbReference type="Proteomes" id="UP000192582"/>
    </source>
</evidence>
<keyword evidence="1 9" id="KW-0808">Transferase</keyword>
<keyword evidence="9" id="KW-0963">Cytoplasm</keyword>
<dbReference type="AlphaFoldDB" id="A0A1W1UDE9"/>
<dbReference type="GO" id="GO:0005524">
    <property type="term" value="F:ATP binding"/>
    <property type="evidence" value="ECO:0007669"/>
    <property type="project" value="UniProtKB-UniRule"/>
</dbReference>
<dbReference type="UniPathway" id="UPA00916">
    <property type="reaction ID" value="UER00889"/>
</dbReference>
<keyword evidence="6 9" id="KW-0460">Magnesium</keyword>
<dbReference type="PANTHER" id="PTHR10584:SF166">
    <property type="entry name" value="RIBOKINASE"/>
    <property type="match status" value="1"/>
</dbReference>
<dbReference type="Pfam" id="PF00294">
    <property type="entry name" value="PfkB"/>
    <property type="match status" value="1"/>
</dbReference>
<comment type="function">
    <text evidence="9">Catalyzes the phosphorylation of ribose at O-5 in a reaction requiring ATP and magnesium. The resulting D-ribose-5-phosphate can then be used either for sythesis of nucleotides, histidine, and tryptophan, or as a component of the pentose phosphate pathway.</text>
</comment>
<keyword evidence="4 9" id="KW-0418">Kinase</keyword>
<dbReference type="RefSeq" id="WP_084045391.1">
    <property type="nucleotide sequence ID" value="NZ_FWWU01000003.1"/>
</dbReference>
<keyword evidence="2 9" id="KW-0479">Metal-binding</keyword>
<dbReference type="GO" id="GO:0005829">
    <property type="term" value="C:cytosol"/>
    <property type="evidence" value="ECO:0007669"/>
    <property type="project" value="TreeGrafter"/>
</dbReference>
<proteinExistence type="inferred from homology"/>
<feature type="binding site" evidence="9">
    <location>
        <position position="180"/>
    </location>
    <ligand>
        <name>ATP</name>
        <dbReference type="ChEBI" id="CHEBI:30616"/>
    </ligand>
</feature>
<keyword evidence="8 9" id="KW-0119">Carbohydrate metabolism</keyword>
<evidence type="ECO:0000313" key="11">
    <source>
        <dbReference type="EMBL" id="SMB79063.1"/>
    </source>
</evidence>
<evidence type="ECO:0000256" key="3">
    <source>
        <dbReference type="ARBA" id="ARBA00022741"/>
    </source>
</evidence>
<feature type="binding site" evidence="9">
    <location>
        <position position="244"/>
    </location>
    <ligand>
        <name>substrate</name>
    </ligand>
</feature>
<evidence type="ECO:0000256" key="7">
    <source>
        <dbReference type="ARBA" id="ARBA00022958"/>
    </source>
</evidence>
<comment type="activity regulation">
    <text evidence="9">Activated by a monovalent cation that binds near, but not in, the active site. The most likely occupant of the site in vivo is potassium. Ion binding induces a conformational change that may alter substrate affinity.</text>
</comment>
<comment type="subunit">
    <text evidence="9">Homodimer.</text>
</comment>
<evidence type="ECO:0000256" key="2">
    <source>
        <dbReference type="ARBA" id="ARBA00022723"/>
    </source>
</evidence>
<organism evidence="11 12">
    <name type="scientific">Deinococcus hopiensis KR-140</name>
    <dbReference type="NCBI Taxonomy" id="695939"/>
    <lineage>
        <taxon>Bacteria</taxon>
        <taxon>Thermotogati</taxon>
        <taxon>Deinococcota</taxon>
        <taxon>Deinococci</taxon>
        <taxon>Deinococcales</taxon>
        <taxon>Deinococcaceae</taxon>
        <taxon>Deinococcus</taxon>
    </lineage>
</organism>
<keyword evidence="3 9" id="KW-0547">Nucleotide-binding</keyword>
<feature type="binding site" evidence="9">
    <location>
        <begin position="12"/>
        <end position="14"/>
    </location>
    <ligand>
        <name>substrate</name>
    </ligand>
</feature>
<sequence>MVPVILVAGSANLDLTVAVPHIVRPGETVIGGDTVTAPGGKGANQAVAAGRAGGRVTFLGALGRDAAGQTLLSSLQEVGVDTACVQLVDAPTGAAYISVTPEGENAITVSSGANAHLLPEHLPDLTPFTHLLLQLETPPETVSAFAQAGHAAGLSVVLNAAPARPLDEQLLRHVSVLVVNEGELQTLAGEEGGTEAQAARLRARGPQTVVVTLGAQGCLAQTAGSTIRLPAFRVEVTDTTGAGDTFVGVLAAWLSQGAPLEGALQAATVGAALACTQPGAQPGMPTRAAILAHLTR</sequence>
<dbReference type="PANTHER" id="PTHR10584">
    <property type="entry name" value="SUGAR KINASE"/>
    <property type="match status" value="1"/>
</dbReference>
<reference evidence="11 12" key="1">
    <citation type="submission" date="2017-04" db="EMBL/GenBank/DDBJ databases">
        <authorList>
            <person name="Afonso C.L."/>
            <person name="Miller P.J."/>
            <person name="Scott M.A."/>
            <person name="Spackman E."/>
            <person name="Goraichik I."/>
            <person name="Dimitrov K.M."/>
            <person name="Suarez D.L."/>
            <person name="Swayne D.E."/>
        </authorList>
    </citation>
    <scope>NUCLEOTIDE SEQUENCE [LARGE SCALE GENOMIC DNA]</scope>
    <source>
        <strain evidence="11 12">KR-140</strain>
    </source>
</reference>
<dbReference type="InterPro" id="IPR002139">
    <property type="entry name" value="Ribo/fructo_kinase"/>
</dbReference>
<dbReference type="InterPro" id="IPR029056">
    <property type="entry name" value="Ribokinase-like"/>
</dbReference>
<evidence type="ECO:0000259" key="10">
    <source>
        <dbReference type="Pfam" id="PF00294"/>
    </source>
</evidence>
<comment type="pathway">
    <text evidence="9">Carbohydrate metabolism; D-ribose degradation; D-ribose 5-phosphate from beta-D-ribopyranose: step 2/2.</text>
</comment>
<name>A0A1W1UDE9_9DEIO</name>
<dbReference type="EC" id="2.7.1.15" evidence="9"/>
<evidence type="ECO:0000256" key="6">
    <source>
        <dbReference type="ARBA" id="ARBA00022842"/>
    </source>
</evidence>
<dbReference type="GO" id="GO:0019303">
    <property type="term" value="P:D-ribose catabolic process"/>
    <property type="evidence" value="ECO:0007669"/>
    <property type="project" value="UniProtKB-UniRule"/>
</dbReference>
<comment type="similarity">
    <text evidence="9">Belongs to the carbohydrate kinase PfkB family. Ribokinase subfamily.</text>
</comment>
<dbReference type="PRINTS" id="PR00990">
    <property type="entry name" value="RIBOKINASE"/>
</dbReference>
<evidence type="ECO:0000256" key="5">
    <source>
        <dbReference type="ARBA" id="ARBA00022840"/>
    </source>
</evidence>
<keyword evidence="12" id="KW-1185">Reference proteome</keyword>
<comment type="catalytic activity">
    <reaction evidence="9">
        <text>D-ribose + ATP = D-ribose 5-phosphate + ADP + H(+)</text>
        <dbReference type="Rhea" id="RHEA:13697"/>
        <dbReference type="ChEBI" id="CHEBI:15378"/>
        <dbReference type="ChEBI" id="CHEBI:30616"/>
        <dbReference type="ChEBI" id="CHEBI:47013"/>
        <dbReference type="ChEBI" id="CHEBI:78346"/>
        <dbReference type="ChEBI" id="CHEBI:456216"/>
        <dbReference type="EC" id="2.7.1.15"/>
    </reaction>
</comment>
<feature type="binding site" evidence="9">
    <location>
        <begin position="212"/>
        <end position="217"/>
    </location>
    <ligand>
        <name>ATP</name>
        <dbReference type="ChEBI" id="CHEBI:30616"/>
    </ligand>
</feature>
<dbReference type="SUPFAM" id="SSF53613">
    <property type="entry name" value="Ribokinase-like"/>
    <property type="match status" value="1"/>
</dbReference>
<dbReference type="EMBL" id="FWWU01000003">
    <property type="protein sequence ID" value="SMB79063.1"/>
    <property type="molecule type" value="Genomic_DNA"/>
</dbReference>
<evidence type="ECO:0000256" key="8">
    <source>
        <dbReference type="ARBA" id="ARBA00023277"/>
    </source>
</evidence>
<protein>
    <recommendedName>
        <fullName evidence="9">Ribokinase</fullName>
        <shortName evidence="9">RK</shortName>
        <ecNumber evidence="9">2.7.1.15</ecNumber>
    </recommendedName>
</protein>
<evidence type="ECO:0000256" key="1">
    <source>
        <dbReference type="ARBA" id="ARBA00022679"/>
    </source>
</evidence>
<dbReference type="InterPro" id="IPR011877">
    <property type="entry name" value="Ribokinase"/>
</dbReference>
<dbReference type="Proteomes" id="UP000192582">
    <property type="component" value="Unassembled WGS sequence"/>
</dbReference>
<feature type="binding site" evidence="9">
    <location>
        <begin position="243"/>
        <end position="244"/>
    </location>
    <ligand>
        <name>ATP</name>
        <dbReference type="ChEBI" id="CHEBI:30616"/>
    </ligand>
</feature>
<keyword evidence="5 9" id="KW-0067">ATP-binding</keyword>
<feature type="domain" description="Carbohydrate kinase PfkB" evidence="10">
    <location>
        <begin position="5"/>
        <end position="287"/>
    </location>
</feature>
<comment type="caution">
    <text evidence="9">Lacks conserved residue(s) required for the propagation of feature annotation.</text>
</comment>
<keyword evidence="7 9" id="KW-0630">Potassium</keyword>
<dbReference type="OrthoDB" id="9775849at2"/>
<feature type="binding site" evidence="9">
    <location>
        <position position="274"/>
    </location>
    <ligand>
        <name>K(+)</name>
        <dbReference type="ChEBI" id="CHEBI:29103"/>
    </ligand>
</feature>
<evidence type="ECO:0000256" key="9">
    <source>
        <dbReference type="HAMAP-Rule" id="MF_01987"/>
    </source>
</evidence>
<dbReference type="GO" id="GO:0046872">
    <property type="term" value="F:metal ion binding"/>
    <property type="evidence" value="ECO:0007669"/>
    <property type="project" value="UniProtKB-KW"/>
</dbReference>
<dbReference type="STRING" id="695939.SAMN00790413_05745"/>
<accession>A0A1W1UDE9</accession>
<feature type="active site" description="Proton acceptor" evidence="9">
    <location>
        <position position="244"/>
    </location>
</feature>
<evidence type="ECO:0000256" key="4">
    <source>
        <dbReference type="ARBA" id="ARBA00022777"/>
    </source>
</evidence>
<comment type="cofactor">
    <cofactor evidence="9">
        <name>Mg(2+)</name>
        <dbReference type="ChEBI" id="CHEBI:18420"/>
    </cofactor>
    <text evidence="9">Requires a divalent cation, most likely magnesium in vivo, as an electrophilic catalyst to aid phosphoryl group transfer. It is the chelate of the metal and the nucleotide that is the actual substrate.</text>
</comment>
<feature type="binding site" evidence="9">
    <location>
        <position position="279"/>
    </location>
    <ligand>
        <name>K(+)</name>
        <dbReference type="ChEBI" id="CHEBI:29103"/>
    </ligand>
</feature>
<dbReference type="GO" id="GO:0004747">
    <property type="term" value="F:ribokinase activity"/>
    <property type="evidence" value="ECO:0007669"/>
    <property type="project" value="UniProtKB-UniRule"/>
</dbReference>